<feature type="region of interest" description="Disordered" evidence="2">
    <location>
        <begin position="1"/>
        <end position="111"/>
    </location>
</feature>
<protein>
    <recommendedName>
        <fullName evidence="4">RRP15-like protein</fullName>
    </recommendedName>
</protein>
<proteinExistence type="inferred from homology"/>
<feature type="region of interest" description="Disordered" evidence="2">
    <location>
        <begin position="128"/>
        <end position="186"/>
    </location>
</feature>
<gene>
    <name evidence="3" type="ORF">PCOL08062_LOCUS3332</name>
</gene>
<evidence type="ECO:0000313" key="3">
    <source>
        <dbReference type="EMBL" id="CAD8234004.1"/>
    </source>
</evidence>
<dbReference type="InterPro" id="IPR012459">
    <property type="entry name" value="Rrp15"/>
</dbReference>
<organism evidence="3">
    <name type="scientific">Prasinoderma coloniale</name>
    <dbReference type="NCBI Taxonomy" id="156133"/>
    <lineage>
        <taxon>Eukaryota</taxon>
        <taxon>Viridiplantae</taxon>
        <taxon>Prasinodermophyta</taxon>
        <taxon>Prasinodermophyceae</taxon>
        <taxon>Prasinodermales</taxon>
        <taxon>Prasinodermaceae</taxon>
        <taxon>Prasinoderma</taxon>
    </lineage>
</organism>
<feature type="compositionally biased region" description="Basic and acidic residues" evidence="2">
    <location>
        <begin position="305"/>
        <end position="316"/>
    </location>
</feature>
<feature type="region of interest" description="Disordered" evidence="2">
    <location>
        <begin position="219"/>
        <end position="273"/>
    </location>
</feature>
<reference evidence="3" key="1">
    <citation type="submission" date="2021-01" db="EMBL/GenBank/DDBJ databases">
        <authorList>
            <person name="Corre E."/>
            <person name="Pelletier E."/>
            <person name="Niang G."/>
            <person name="Scheremetjew M."/>
            <person name="Finn R."/>
            <person name="Kale V."/>
            <person name="Holt S."/>
            <person name="Cochrane G."/>
            <person name="Meng A."/>
            <person name="Brown T."/>
            <person name="Cohen L."/>
        </authorList>
    </citation>
    <scope>NUCLEOTIDE SEQUENCE</scope>
    <source>
        <strain evidence="3">CCMP1413</strain>
    </source>
</reference>
<accession>A0A7R9TFE0</accession>
<feature type="compositionally biased region" description="Acidic residues" evidence="2">
    <location>
        <begin position="45"/>
        <end position="103"/>
    </location>
</feature>
<feature type="compositionally biased region" description="Basic and acidic residues" evidence="2">
    <location>
        <begin position="219"/>
        <end position="232"/>
    </location>
</feature>
<dbReference type="GO" id="GO:0030687">
    <property type="term" value="C:preribosome, large subunit precursor"/>
    <property type="evidence" value="ECO:0007669"/>
    <property type="project" value="TreeGrafter"/>
</dbReference>
<name>A0A7R9TFE0_9VIRI</name>
<evidence type="ECO:0000256" key="2">
    <source>
        <dbReference type="SAM" id="MobiDB-lite"/>
    </source>
</evidence>
<dbReference type="GO" id="GO:0000470">
    <property type="term" value="P:maturation of LSU-rRNA"/>
    <property type="evidence" value="ECO:0007669"/>
    <property type="project" value="TreeGrafter"/>
</dbReference>
<evidence type="ECO:0008006" key="4">
    <source>
        <dbReference type="Google" id="ProtNLM"/>
    </source>
</evidence>
<dbReference type="Pfam" id="PF07890">
    <property type="entry name" value="Rrp15p"/>
    <property type="match status" value="1"/>
</dbReference>
<feature type="region of interest" description="Disordered" evidence="2">
    <location>
        <begin position="287"/>
        <end position="316"/>
    </location>
</feature>
<feature type="compositionally biased region" description="Basic and acidic residues" evidence="2">
    <location>
        <begin position="157"/>
        <end position="171"/>
    </location>
</feature>
<dbReference type="AlphaFoldDB" id="A0A7R9TFE0"/>
<dbReference type="GO" id="GO:0000460">
    <property type="term" value="P:maturation of 5.8S rRNA"/>
    <property type="evidence" value="ECO:0007669"/>
    <property type="project" value="TreeGrafter"/>
</dbReference>
<comment type="similarity">
    <text evidence="1">Belongs to the RRP15 family.</text>
</comment>
<sequence length="316" mass="33476">MPARDVAAARRRRSPPPSAAPAPRGEGESEGVSGAGSESERDEGSESFEEESEEEDGDSEEEDQMAADDDLDDGLDSGLDEEGGDDYESESDGGSDSDSDGEDAEGKGAAAAGEVGMAAAFHAIMGRAAEKRQRDGAASVAAPAQIKGTRRLQQLEAEERQDSARRAEGRAARKKRRALGHVPLESCTGPQEKVLVRVATKGVVRLFNAVAKAQELREAAEARGEKRRDVAKLSRSSFLSELKKVSSASDAKTADGSAGLPAAADEPASTGWRVLDDDALDARSMKLKDWDKEQEVELDMEVDTGIDHGSSDDDEE</sequence>
<dbReference type="EMBL" id="HBDZ01004361">
    <property type="protein sequence ID" value="CAD8234004.1"/>
    <property type="molecule type" value="Transcribed_RNA"/>
</dbReference>
<evidence type="ECO:0000256" key="1">
    <source>
        <dbReference type="ARBA" id="ARBA00007462"/>
    </source>
</evidence>
<dbReference type="PANTHER" id="PTHR13245">
    <property type="entry name" value="RRP15-LIKE PROTEIN"/>
    <property type="match status" value="1"/>
</dbReference>
<dbReference type="PANTHER" id="PTHR13245:SF14">
    <property type="entry name" value="RRP15-LIKE PROTEIN"/>
    <property type="match status" value="1"/>
</dbReference>